<evidence type="ECO:0000256" key="4">
    <source>
        <dbReference type="ARBA" id="ARBA00022737"/>
    </source>
</evidence>
<evidence type="ECO:0000313" key="13">
    <source>
        <dbReference type="EMBL" id="KAF0308849.1"/>
    </source>
</evidence>
<dbReference type="PANTHER" id="PTHR24179">
    <property type="entry name" value="PROTEIN PHOSPHATASE 1 REGULATORY SUBUNIT 12"/>
    <property type="match status" value="1"/>
</dbReference>
<comment type="similarity">
    <text evidence="7">Belongs to the NRARP family.</text>
</comment>
<keyword evidence="3 11" id="KW-0812">Transmembrane</keyword>
<evidence type="ECO:0000256" key="7">
    <source>
        <dbReference type="ARBA" id="ARBA00038386"/>
    </source>
</evidence>
<dbReference type="Gene3D" id="1.25.40.20">
    <property type="entry name" value="Ankyrin repeat-containing domain"/>
    <property type="match status" value="1"/>
</dbReference>
<dbReference type="Pfam" id="PF12796">
    <property type="entry name" value="Ank_2"/>
    <property type="match status" value="1"/>
</dbReference>
<comment type="caution">
    <text evidence="13">The sequence shown here is derived from an EMBL/GenBank/DDBJ whole genome shotgun (WGS) entry which is preliminary data.</text>
</comment>
<keyword evidence="9" id="KW-0175">Coiled coil</keyword>
<evidence type="ECO:0000256" key="6">
    <source>
        <dbReference type="ARBA" id="ARBA00023136"/>
    </source>
</evidence>
<keyword evidence="4" id="KW-0677">Repeat</keyword>
<evidence type="ECO:0000259" key="12">
    <source>
        <dbReference type="PROSITE" id="PS50262"/>
    </source>
</evidence>
<dbReference type="PROSITE" id="PS50262">
    <property type="entry name" value="G_PROTEIN_RECEP_F1_2"/>
    <property type="match status" value="1"/>
</dbReference>
<feature type="repeat" description="ANK" evidence="8">
    <location>
        <begin position="283"/>
        <end position="315"/>
    </location>
</feature>
<comment type="subcellular location">
    <subcellularLocation>
        <location evidence="1">Membrane</location>
    </subcellularLocation>
</comment>
<dbReference type="GO" id="GO:0019208">
    <property type="term" value="F:phosphatase regulator activity"/>
    <property type="evidence" value="ECO:0007669"/>
    <property type="project" value="TreeGrafter"/>
</dbReference>
<dbReference type="GO" id="GO:0005737">
    <property type="term" value="C:cytoplasm"/>
    <property type="evidence" value="ECO:0007669"/>
    <property type="project" value="TreeGrafter"/>
</dbReference>
<dbReference type="Gene3D" id="1.20.1070.10">
    <property type="entry name" value="Rhodopsin 7-helix transmembrane proteins"/>
    <property type="match status" value="1"/>
</dbReference>
<dbReference type="InterPro" id="IPR002110">
    <property type="entry name" value="Ankyrin_rpt"/>
</dbReference>
<evidence type="ECO:0000256" key="10">
    <source>
        <dbReference type="SAM" id="MobiDB-lite"/>
    </source>
</evidence>
<dbReference type="InterPro" id="IPR036770">
    <property type="entry name" value="Ankyrin_rpt-contain_sf"/>
</dbReference>
<proteinExistence type="inferred from homology"/>
<feature type="repeat" description="ANK" evidence="8">
    <location>
        <begin position="250"/>
        <end position="282"/>
    </location>
</feature>
<gene>
    <name evidence="13" type="primary">Ppp1r27_1</name>
    <name evidence="13" type="ORF">FJT64_002124</name>
</gene>
<evidence type="ECO:0000256" key="3">
    <source>
        <dbReference type="ARBA" id="ARBA00022692"/>
    </source>
</evidence>
<dbReference type="OrthoDB" id="19014at2759"/>
<dbReference type="InterPro" id="IPR017452">
    <property type="entry name" value="GPCR_Rhodpsn_7TM"/>
</dbReference>
<feature type="compositionally biased region" description="Basic and acidic residues" evidence="10">
    <location>
        <begin position="359"/>
        <end position="369"/>
    </location>
</feature>
<keyword evidence="14" id="KW-1185">Reference proteome</keyword>
<evidence type="ECO:0000256" key="9">
    <source>
        <dbReference type="SAM" id="Coils"/>
    </source>
</evidence>
<dbReference type="PRINTS" id="PR01415">
    <property type="entry name" value="ANKYRIN"/>
</dbReference>
<evidence type="ECO:0000256" key="2">
    <source>
        <dbReference type="ARBA" id="ARBA00022473"/>
    </source>
</evidence>
<organism evidence="13 14">
    <name type="scientific">Amphibalanus amphitrite</name>
    <name type="common">Striped barnacle</name>
    <name type="synonym">Balanus amphitrite</name>
    <dbReference type="NCBI Taxonomy" id="1232801"/>
    <lineage>
        <taxon>Eukaryota</taxon>
        <taxon>Metazoa</taxon>
        <taxon>Ecdysozoa</taxon>
        <taxon>Arthropoda</taxon>
        <taxon>Crustacea</taxon>
        <taxon>Multicrustacea</taxon>
        <taxon>Cirripedia</taxon>
        <taxon>Thoracica</taxon>
        <taxon>Thoracicalcarea</taxon>
        <taxon>Balanomorpha</taxon>
        <taxon>Balanoidea</taxon>
        <taxon>Balanidae</taxon>
        <taxon>Amphibalaninae</taxon>
        <taxon>Amphibalanus</taxon>
    </lineage>
</organism>
<feature type="coiled-coil region" evidence="9">
    <location>
        <begin position="200"/>
        <end position="227"/>
    </location>
</feature>
<dbReference type="PANTHER" id="PTHR24179:SF21">
    <property type="entry name" value="MYOSIN BINDING SUBUNIT, ISOFORM O"/>
    <property type="match status" value="1"/>
</dbReference>
<feature type="transmembrane region" description="Helical" evidence="11">
    <location>
        <begin position="229"/>
        <end position="247"/>
    </location>
</feature>
<dbReference type="PROSITE" id="PS50297">
    <property type="entry name" value="ANK_REP_REGION"/>
    <property type="match status" value="2"/>
</dbReference>
<dbReference type="SMART" id="SM00248">
    <property type="entry name" value="ANK"/>
    <property type="match status" value="2"/>
</dbReference>
<feature type="compositionally biased region" description="Acidic residues" evidence="10">
    <location>
        <begin position="346"/>
        <end position="358"/>
    </location>
</feature>
<dbReference type="SUPFAM" id="SSF48403">
    <property type="entry name" value="Ankyrin repeat"/>
    <property type="match status" value="1"/>
</dbReference>
<protein>
    <submittedName>
        <fullName evidence="13">Protein phosphatase 1 regulatory subunit 27</fullName>
    </submittedName>
</protein>
<evidence type="ECO:0000313" key="14">
    <source>
        <dbReference type="Proteomes" id="UP000440578"/>
    </source>
</evidence>
<feature type="domain" description="G-protein coupled receptors family 1 profile" evidence="12">
    <location>
        <begin position="17"/>
        <end position="239"/>
    </location>
</feature>
<keyword evidence="8" id="KW-0040">ANK repeat</keyword>
<evidence type="ECO:0000256" key="8">
    <source>
        <dbReference type="PROSITE-ProRule" id="PRU00023"/>
    </source>
</evidence>
<keyword evidence="2" id="KW-0217">Developmental protein</keyword>
<sequence>MWYAWLKTLVGLLLTVNYSLPLFTILSDRRLWEEPVAVLAGNMSFVCLFMGVNLSLTGAYDLLQLDMVALCRTLQYTGIGFGVASKTAQLCMAVDQFVAISRPLQHLSLMAGARCWLVAATWATWALQFALSSLTGALDLVTVADSAHGRGNGTAVYPGCRWETHYSVVFAMIVEVELVSFSLATIGLFSYTFWVGYRTSRRLSRRVHELQNDVAQLQESRNFLRNYRVFKRVVLVFLLTVAMDILSPENGLTALHQAALDGNLPVVRILTRFGADLNCRDTDSWTPLHAACSMGHHHVARYLLESGADPTLLTEDGERPLDLVDPSDLATVAVMLQPPLVGHSAEEEEEEDEDEDENSDHSDDHVDNG</sequence>
<keyword evidence="6 11" id="KW-0472">Membrane</keyword>
<dbReference type="PROSITE" id="PS50088">
    <property type="entry name" value="ANK_REPEAT"/>
    <property type="match status" value="2"/>
</dbReference>
<dbReference type="SUPFAM" id="SSF81321">
    <property type="entry name" value="Family A G protein-coupled receptor-like"/>
    <property type="match status" value="1"/>
</dbReference>
<evidence type="ECO:0000256" key="5">
    <source>
        <dbReference type="ARBA" id="ARBA00022989"/>
    </source>
</evidence>
<keyword evidence="5 11" id="KW-1133">Transmembrane helix</keyword>
<feature type="transmembrane region" description="Helical" evidence="11">
    <location>
        <begin position="43"/>
        <end position="63"/>
    </location>
</feature>
<dbReference type="GO" id="GO:0004930">
    <property type="term" value="F:G protein-coupled receptor activity"/>
    <property type="evidence" value="ECO:0007669"/>
    <property type="project" value="InterPro"/>
</dbReference>
<accession>A0A6A4WUA7</accession>
<reference evidence="13 14" key="1">
    <citation type="submission" date="2019-07" db="EMBL/GenBank/DDBJ databases">
        <title>Draft genome assembly of a fouling barnacle, Amphibalanus amphitrite (Darwin, 1854): The first reference genome for Thecostraca.</title>
        <authorList>
            <person name="Kim W."/>
        </authorList>
    </citation>
    <scope>NUCLEOTIDE SEQUENCE [LARGE SCALE GENOMIC DNA]</scope>
    <source>
        <strain evidence="13">SNU_AA5</strain>
        <tissue evidence="13">Soma without cirri and trophi</tissue>
    </source>
</reference>
<feature type="transmembrane region" description="Helical" evidence="11">
    <location>
        <begin position="178"/>
        <end position="197"/>
    </location>
</feature>
<dbReference type="Proteomes" id="UP000440578">
    <property type="component" value="Unassembled WGS sequence"/>
</dbReference>
<dbReference type="InterPro" id="IPR051226">
    <property type="entry name" value="PP1_Regulatory_Subunit"/>
</dbReference>
<dbReference type="EMBL" id="VIIS01000459">
    <property type="protein sequence ID" value="KAF0308849.1"/>
    <property type="molecule type" value="Genomic_DNA"/>
</dbReference>
<evidence type="ECO:0000256" key="1">
    <source>
        <dbReference type="ARBA" id="ARBA00004370"/>
    </source>
</evidence>
<dbReference type="GO" id="GO:0004857">
    <property type="term" value="F:enzyme inhibitor activity"/>
    <property type="evidence" value="ECO:0007669"/>
    <property type="project" value="TreeGrafter"/>
</dbReference>
<dbReference type="CDD" id="cd00637">
    <property type="entry name" value="7tm_classA_rhodopsin-like"/>
    <property type="match status" value="1"/>
</dbReference>
<evidence type="ECO:0000256" key="11">
    <source>
        <dbReference type="SAM" id="Phobius"/>
    </source>
</evidence>
<dbReference type="AlphaFoldDB" id="A0A6A4WUA7"/>
<feature type="region of interest" description="Disordered" evidence="10">
    <location>
        <begin position="336"/>
        <end position="369"/>
    </location>
</feature>
<dbReference type="GO" id="GO:0016020">
    <property type="term" value="C:membrane"/>
    <property type="evidence" value="ECO:0007669"/>
    <property type="project" value="UniProtKB-SubCell"/>
</dbReference>
<name>A0A6A4WUA7_AMPAM</name>